<reference evidence="1" key="1">
    <citation type="journal article" date="2015" name="Nature">
        <title>Complex archaea that bridge the gap between prokaryotes and eukaryotes.</title>
        <authorList>
            <person name="Spang A."/>
            <person name="Saw J.H."/>
            <person name="Jorgensen S.L."/>
            <person name="Zaremba-Niedzwiedzka K."/>
            <person name="Martijn J."/>
            <person name="Lind A.E."/>
            <person name="van Eijk R."/>
            <person name="Schleper C."/>
            <person name="Guy L."/>
            <person name="Ettema T.J."/>
        </authorList>
    </citation>
    <scope>NUCLEOTIDE SEQUENCE</scope>
</reference>
<sequence length="69" mass="7343">MSKDRMVRIVFCNKCHKVAAQVEISNEGTKIMQGGKTIISLGDKSSIAGMKGNALSIVCPQGHKVKVAV</sequence>
<gene>
    <name evidence="1" type="ORF">LCGC14_1303450</name>
</gene>
<evidence type="ECO:0000313" key="1">
    <source>
        <dbReference type="EMBL" id="KKM84020.1"/>
    </source>
</evidence>
<dbReference type="EMBL" id="LAZR01007627">
    <property type="protein sequence ID" value="KKM84020.1"/>
    <property type="molecule type" value="Genomic_DNA"/>
</dbReference>
<organism evidence="1">
    <name type="scientific">marine sediment metagenome</name>
    <dbReference type="NCBI Taxonomy" id="412755"/>
    <lineage>
        <taxon>unclassified sequences</taxon>
        <taxon>metagenomes</taxon>
        <taxon>ecological metagenomes</taxon>
    </lineage>
</organism>
<protein>
    <submittedName>
        <fullName evidence="1">Uncharacterized protein</fullName>
    </submittedName>
</protein>
<name>A0A0F9N5K5_9ZZZZ</name>
<comment type="caution">
    <text evidence="1">The sequence shown here is derived from an EMBL/GenBank/DDBJ whole genome shotgun (WGS) entry which is preliminary data.</text>
</comment>
<proteinExistence type="predicted"/>
<dbReference type="AlphaFoldDB" id="A0A0F9N5K5"/>
<accession>A0A0F9N5K5</accession>